<keyword evidence="2 5" id="KW-0812">Transmembrane</keyword>
<feature type="transmembrane region" description="Helical" evidence="5">
    <location>
        <begin position="154"/>
        <end position="177"/>
    </location>
</feature>
<reference evidence="7" key="1">
    <citation type="submission" date="2020-12" db="UniProtKB">
        <authorList>
            <consortium name="WormBaseParasite"/>
        </authorList>
    </citation>
    <scope>IDENTIFICATION</scope>
    <source>
        <strain evidence="7">MHco3</strain>
    </source>
</reference>
<feature type="transmembrane region" description="Helical" evidence="5">
    <location>
        <begin position="71"/>
        <end position="92"/>
    </location>
</feature>
<dbReference type="Pfam" id="PF00335">
    <property type="entry name" value="Tetraspanin"/>
    <property type="match status" value="1"/>
</dbReference>
<feature type="transmembrane region" description="Helical" evidence="5">
    <location>
        <begin position="332"/>
        <end position="353"/>
    </location>
</feature>
<comment type="subcellular location">
    <subcellularLocation>
        <location evidence="1">Membrane</location>
        <topology evidence="1">Multi-pass membrane protein</topology>
    </subcellularLocation>
</comment>
<evidence type="ECO:0000313" key="6">
    <source>
        <dbReference type="Proteomes" id="UP000025227"/>
    </source>
</evidence>
<evidence type="ECO:0000256" key="5">
    <source>
        <dbReference type="SAM" id="Phobius"/>
    </source>
</evidence>
<sequence>FAHGEAKRKVYMINTNGRQSDWLWSILDRNNRDLPAEVRVSAIRALIIECQKYGVERVMKRYRTPLRWWKIISWGVAVLRLVCATNLLVIFWKLRFKHLSLLLSISIFSSIVTLKMVNQGLALIIFMIVIFILTEILILAVIQVQRSMMIAYTYALNFLVVIFIIASSPFLAGFHAYSYRLISDMYGYALIENPVTFDEVEELHHYYQCCGFENTDDWTSMFLYRYNNLFSNETLLHPNGFEWMIYCVNRTEARSCYLPQFCCSVAGCQRMPDDEEPFAEELIKLQKNPVLAYEYYHNYFHRKPNISGTYKTACFPKIAQIVDHEVTRTWKWLIVLVILTIIMTVLITVILLYNSGQGRVMLNLNRVQSPHRHTLVWLFMKMDEEKRIFDDNLSEYSLIQELRNFNVDLDATERE</sequence>
<dbReference type="AlphaFoldDB" id="A0A7I4YFY8"/>
<dbReference type="WBParaSite" id="HCON_00085670-00001">
    <property type="protein sequence ID" value="HCON_00085670-00001"/>
    <property type="gene ID" value="HCON_00085670"/>
</dbReference>
<dbReference type="GO" id="GO:0016020">
    <property type="term" value="C:membrane"/>
    <property type="evidence" value="ECO:0007669"/>
    <property type="project" value="UniProtKB-SubCell"/>
</dbReference>
<keyword evidence="6" id="KW-1185">Reference proteome</keyword>
<organism evidence="6 7">
    <name type="scientific">Haemonchus contortus</name>
    <name type="common">Barber pole worm</name>
    <dbReference type="NCBI Taxonomy" id="6289"/>
    <lineage>
        <taxon>Eukaryota</taxon>
        <taxon>Metazoa</taxon>
        <taxon>Ecdysozoa</taxon>
        <taxon>Nematoda</taxon>
        <taxon>Chromadorea</taxon>
        <taxon>Rhabditida</taxon>
        <taxon>Rhabditina</taxon>
        <taxon>Rhabditomorpha</taxon>
        <taxon>Strongyloidea</taxon>
        <taxon>Trichostrongylidae</taxon>
        <taxon>Haemonchus</taxon>
    </lineage>
</organism>
<evidence type="ECO:0000256" key="4">
    <source>
        <dbReference type="ARBA" id="ARBA00023136"/>
    </source>
</evidence>
<evidence type="ECO:0000256" key="2">
    <source>
        <dbReference type="ARBA" id="ARBA00022692"/>
    </source>
</evidence>
<evidence type="ECO:0000313" key="7">
    <source>
        <dbReference type="WBParaSite" id="HCON_00085670-00001"/>
    </source>
</evidence>
<evidence type="ECO:0000256" key="1">
    <source>
        <dbReference type="ARBA" id="ARBA00004141"/>
    </source>
</evidence>
<accession>A0A7I4YFY8</accession>
<name>A0A7I4YFY8_HAECO</name>
<proteinExistence type="predicted"/>
<protein>
    <submittedName>
        <fullName evidence="7">Tetraspanin</fullName>
    </submittedName>
</protein>
<dbReference type="InterPro" id="IPR018499">
    <property type="entry name" value="Tetraspanin/Peripherin"/>
</dbReference>
<keyword evidence="3 5" id="KW-1133">Transmembrane helix</keyword>
<feature type="transmembrane region" description="Helical" evidence="5">
    <location>
        <begin position="123"/>
        <end position="142"/>
    </location>
</feature>
<evidence type="ECO:0000256" key="3">
    <source>
        <dbReference type="ARBA" id="ARBA00022989"/>
    </source>
</evidence>
<keyword evidence="4 5" id="KW-0472">Membrane</keyword>
<dbReference type="Proteomes" id="UP000025227">
    <property type="component" value="Unplaced"/>
</dbReference>
<dbReference type="OrthoDB" id="5872832at2759"/>